<proteinExistence type="predicted"/>
<keyword evidence="3" id="KW-1185">Reference proteome</keyword>
<name>A0A6A4X1C2_AMPAM</name>
<organism evidence="2 3">
    <name type="scientific">Amphibalanus amphitrite</name>
    <name type="common">Striped barnacle</name>
    <name type="synonym">Balanus amphitrite</name>
    <dbReference type="NCBI Taxonomy" id="1232801"/>
    <lineage>
        <taxon>Eukaryota</taxon>
        <taxon>Metazoa</taxon>
        <taxon>Ecdysozoa</taxon>
        <taxon>Arthropoda</taxon>
        <taxon>Crustacea</taxon>
        <taxon>Multicrustacea</taxon>
        <taxon>Cirripedia</taxon>
        <taxon>Thoracica</taxon>
        <taxon>Thoracicalcarea</taxon>
        <taxon>Balanomorpha</taxon>
        <taxon>Balanoidea</taxon>
        <taxon>Balanidae</taxon>
        <taxon>Amphibalaninae</taxon>
        <taxon>Amphibalanus</taxon>
    </lineage>
</organism>
<evidence type="ECO:0000313" key="2">
    <source>
        <dbReference type="EMBL" id="KAF0313087.1"/>
    </source>
</evidence>
<dbReference type="Proteomes" id="UP000440578">
    <property type="component" value="Unassembled WGS sequence"/>
</dbReference>
<dbReference type="AlphaFoldDB" id="A0A6A4X1C2"/>
<comment type="caution">
    <text evidence="2">The sequence shown here is derived from an EMBL/GenBank/DDBJ whole genome shotgun (WGS) entry which is preliminary data.</text>
</comment>
<protein>
    <submittedName>
        <fullName evidence="2">Uncharacterized protein</fullName>
    </submittedName>
</protein>
<feature type="region of interest" description="Disordered" evidence="1">
    <location>
        <begin position="1"/>
        <end position="43"/>
    </location>
</feature>
<sequence length="104" mass="10697">MGHPADPGIGAKGMCWKAAPTNPQGSPINAQTSSPRSLGRSGADITVAGTDFLESIGGHVNNLLDSAERPRAVDGRPIRTLGMLPARLQLGNVSTAADIHFVQG</sequence>
<dbReference type="OrthoDB" id="6373272at2759"/>
<evidence type="ECO:0000256" key="1">
    <source>
        <dbReference type="SAM" id="MobiDB-lite"/>
    </source>
</evidence>
<accession>A0A6A4X1C2</accession>
<gene>
    <name evidence="2" type="ORF">FJT64_001672</name>
</gene>
<feature type="compositionally biased region" description="Polar residues" evidence="1">
    <location>
        <begin position="21"/>
        <end position="36"/>
    </location>
</feature>
<dbReference type="EMBL" id="VIIS01000115">
    <property type="protein sequence ID" value="KAF0313087.1"/>
    <property type="molecule type" value="Genomic_DNA"/>
</dbReference>
<reference evidence="2 3" key="1">
    <citation type="submission" date="2019-07" db="EMBL/GenBank/DDBJ databases">
        <title>Draft genome assembly of a fouling barnacle, Amphibalanus amphitrite (Darwin, 1854): The first reference genome for Thecostraca.</title>
        <authorList>
            <person name="Kim W."/>
        </authorList>
    </citation>
    <scope>NUCLEOTIDE SEQUENCE [LARGE SCALE GENOMIC DNA]</scope>
    <source>
        <strain evidence="2">SNU_AA5</strain>
        <tissue evidence="2">Soma without cirri and trophi</tissue>
    </source>
</reference>
<evidence type="ECO:0000313" key="3">
    <source>
        <dbReference type="Proteomes" id="UP000440578"/>
    </source>
</evidence>